<feature type="repeat" description="WD" evidence="3">
    <location>
        <begin position="95"/>
        <end position="136"/>
    </location>
</feature>
<dbReference type="InterPro" id="IPR036322">
    <property type="entry name" value="WD40_repeat_dom_sf"/>
</dbReference>
<dbReference type="EMBL" id="KN839906">
    <property type="protein sequence ID" value="KIJ58880.1"/>
    <property type="molecule type" value="Genomic_DNA"/>
</dbReference>
<dbReference type="PANTHER" id="PTHR19879">
    <property type="entry name" value="TRANSCRIPTION INITIATION FACTOR TFIID"/>
    <property type="match status" value="1"/>
</dbReference>
<dbReference type="SUPFAM" id="SSF50978">
    <property type="entry name" value="WD40 repeat-like"/>
    <property type="match status" value="1"/>
</dbReference>
<dbReference type="AlphaFoldDB" id="A0A0C9VMK0"/>
<feature type="repeat" description="WD" evidence="3">
    <location>
        <begin position="10"/>
        <end position="46"/>
    </location>
</feature>
<dbReference type="PROSITE" id="PS00678">
    <property type="entry name" value="WD_REPEATS_1"/>
    <property type="match status" value="3"/>
</dbReference>
<evidence type="ECO:0000313" key="4">
    <source>
        <dbReference type="EMBL" id="KIJ58880.1"/>
    </source>
</evidence>
<evidence type="ECO:0000313" key="5">
    <source>
        <dbReference type="Proteomes" id="UP000053820"/>
    </source>
</evidence>
<evidence type="ECO:0000256" key="3">
    <source>
        <dbReference type="PROSITE-ProRule" id="PRU00221"/>
    </source>
</evidence>
<dbReference type="InterPro" id="IPR015943">
    <property type="entry name" value="WD40/YVTN_repeat-like_dom_sf"/>
</dbReference>
<accession>A0A0C9VMK0</accession>
<organism evidence="4 5">
    <name type="scientific">Hydnomerulius pinastri MD-312</name>
    <dbReference type="NCBI Taxonomy" id="994086"/>
    <lineage>
        <taxon>Eukaryota</taxon>
        <taxon>Fungi</taxon>
        <taxon>Dikarya</taxon>
        <taxon>Basidiomycota</taxon>
        <taxon>Agaricomycotina</taxon>
        <taxon>Agaricomycetes</taxon>
        <taxon>Agaricomycetidae</taxon>
        <taxon>Boletales</taxon>
        <taxon>Boletales incertae sedis</taxon>
        <taxon>Leucogyrophana</taxon>
    </lineage>
</organism>
<dbReference type="InterPro" id="IPR019775">
    <property type="entry name" value="WD40_repeat_CS"/>
</dbReference>
<dbReference type="PROSITE" id="PS50082">
    <property type="entry name" value="WD_REPEATS_2"/>
    <property type="match status" value="4"/>
</dbReference>
<dbReference type="Gene3D" id="2.130.10.10">
    <property type="entry name" value="YVTN repeat-like/Quinoprotein amine dehydrogenase"/>
    <property type="match status" value="3"/>
</dbReference>
<name>A0A0C9VMK0_9AGAM</name>
<dbReference type="Pfam" id="PF00400">
    <property type="entry name" value="WD40"/>
    <property type="match status" value="6"/>
</dbReference>
<dbReference type="InterPro" id="IPR001680">
    <property type="entry name" value="WD40_rpt"/>
</dbReference>
<dbReference type="PANTHER" id="PTHR19879:SF9">
    <property type="entry name" value="TRANSCRIPTION INITIATION FACTOR TFIID SUBUNIT 5"/>
    <property type="match status" value="1"/>
</dbReference>
<evidence type="ECO:0008006" key="6">
    <source>
        <dbReference type="Google" id="ProtNLM"/>
    </source>
</evidence>
<proteinExistence type="predicted"/>
<dbReference type="PROSITE" id="PS50294">
    <property type="entry name" value="WD_REPEATS_REGION"/>
    <property type="match status" value="4"/>
</dbReference>
<dbReference type="OrthoDB" id="2687506at2759"/>
<dbReference type="PRINTS" id="PR00320">
    <property type="entry name" value="GPROTEINBRPT"/>
</dbReference>
<keyword evidence="5" id="KW-1185">Reference proteome</keyword>
<dbReference type="InterPro" id="IPR020472">
    <property type="entry name" value="WD40_PAC1"/>
</dbReference>
<evidence type="ECO:0000256" key="2">
    <source>
        <dbReference type="ARBA" id="ARBA00022737"/>
    </source>
</evidence>
<dbReference type="Proteomes" id="UP000053820">
    <property type="component" value="Unassembled WGS sequence"/>
</dbReference>
<feature type="repeat" description="WD" evidence="3">
    <location>
        <begin position="237"/>
        <end position="269"/>
    </location>
</feature>
<feature type="non-terminal residue" evidence="4">
    <location>
        <position position="269"/>
    </location>
</feature>
<feature type="non-terminal residue" evidence="4">
    <location>
        <position position="1"/>
    </location>
</feature>
<dbReference type="CDD" id="cd00200">
    <property type="entry name" value="WD40"/>
    <property type="match status" value="1"/>
</dbReference>
<protein>
    <recommendedName>
        <fullName evidence="6">WD40 repeat-like protein</fullName>
    </recommendedName>
</protein>
<keyword evidence="2" id="KW-0677">Repeat</keyword>
<dbReference type="SMART" id="SM00320">
    <property type="entry name" value="WD40"/>
    <property type="match status" value="6"/>
</dbReference>
<feature type="repeat" description="WD" evidence="3">
    <location>
        <begin position="53"/>
        <end position="94"/>
    </location>
</feature>
<dbReference type="HOGENOM" id="CLU_000288_57_33_1"/>
<sequence length="269" mass="29754">TIESIPAKIFQGHENAVTSVAFFPSGDPMVTGESDGEMRIWDVEEGIQDGEVLNGHTGFVRCVAVSRDRKWIGSGHDDKKVIVWDATTREIKHTLEVHTRQVYSIDFSHDSQLLASGSHDGTARVWNAESGECVVGPITCNDRVWCIRFSPDDSHLATGTNLIQTWNARTGDLELTIEESVASLAWTNDGTEIIAAHDRDYVHFLSLSPTSTLLASSSEGDKFAFVWDIQTGQQVATYQHEDYVNCIAYTPTGKFIATASNDHNAHLWE</sequence>
<evidence type="ECO:0000256" key="1">
    <source>
        <dbReference type="ARBA" id="ARBA00022574"/>
    </source>
</evidence>
<reference evidence="4 5" key="1">
    <citation type="submission" date="2014-04" db="EMBL/GenBank/DDBJ databases">
        <title>Evolutionary Origins and Diversification of the Mycorrhizal Mutualists.</title>
        <authorList>
            <consortium name="DOE Joint Genome Institute"/>
            <consortium name="Mycorrhizal Genomics Consortium"/>
            <person name="Kohler A."/>
            <person name="Kuo A."/>
            <person name="Nagy L.G."/>
            <person name="Floudas D."/>
            <person name="Copeland A."/>
            <person name="Barry K.W."/>
            <person name="Cichocki N."/>
            <person name="Veneault-Fourrey C."/>
            <person name="LaButti K."/>
            <person name="Lindquist E.A."/>
            <person name="Lipzen A."/>
            <person name="Lundell T."/>
            <person name="Morin E."/>
            <person name="Murat C."/>
            <person name="Riley R."/>
            <person name="Ohm R."/>
            <person name="Sun H."/>
            <person name="Tunlid A."/>
            <person name="Henrissat B."/>
            <person name="Grigoriev I.V."/>
            <person name="Hibbett D.S."/>
            <person name="Martin F."/>
        </authorList>
    </citation>
    <scope>NUCLEOTIDE SEQUENCE [LARGE SCALE GENOMIC DNA]</scope>
    <source>
        <strain evidence="4 5">MD-312</strain>
    </source>
</reference>
<gene>
    <name evidence="4" type="ORF">HYDPIDRAFT_66190</name>
</gene>
<keyword evidence="1 3" id="KW-0853">WD repeat</keyword>